<dbReference type="Proteomes" id="UP001287356">
    <property type="component" value="Unassembled WGS sequence"/>
</dbReference>
<dbReference type="Gene3D" id="3.40.50.150">
    <property type="entry name" value="Vaccinia Virus protein VP39"/>
    <property type="match status" value="1"/>
</dbReference>
<reference evidence="2" key="1">
    <citation type="journal article" date="2023" name="Mol. Phylogenet. Evol.">
        <title>Genome-scale phylogeny and comparative genomics of the fungal order Sordariales.</title>
        <authorList>
            <person name="Hensen N."/>
            <person name="Bonometti L."/>
            <person name="Westerberg I."/>
            <person name="Brannstrom I.O."/>
            <person name="Guillou S."/>
            <person name="Cros-Aarteil S."/>
            <person name="Calhoun S."/>
            <person name="Haridas S."/>
            <person name="Kuo A."/>
            <person name="Mondo S."/>
            <person name="Pangilinan J."/>
            <person name="Riley R."/>
            <person name="LaButti K."/>
            <person name="Andreopoulos B."/>
            <person name="Lipzen A."/>
            <person name="Chen C."/>
            <person name="Yan M."/>
            <person name="Daum C."/>
            <person name="Ng V."/>
            <person name="Clum A."/>
            <person name="Steindorff A."/>
            <person name="Ohm R.A."/>
            <person name="Martin F."/>
            <person name="Silar P."/>
            <person name="Natvig D.O."/>
            <person name="Lalanne C."/>
            <person name="Gautier V."/>
            <person name="Ament-Velasquez S.L."/>
            <person name="Kruys A."/>
            <person name="Hutchinson M.I."/>
            <person name="Powell A.J."/>
            <person name="Barry K."/>
            <person name="Miller A.N."/>
            <person name="Grigoriev I.V."/>
            <person name="Debuchy R."/>
            <person name="Gladieux P."/>
            <person name="Hiltunen Thoren M."/>
            <person name="Johannesson H."/>
        </authorList>
    </citation>
    <scope>NUCLEOTIDE SEQUENCE</scope>
    <source>
        <strain evidence="2">CBS 958.72</strain>
    </source>
</reference>
<name>A0AAE0N3F1_9PEZI</name>
<proteinExistence type="predicted"/>
<organism evidence="2 3">
    <name type="scientific">Lasiosphaeria ovina</name>
    <dbReference type="NCBI Taxonomy" id="92902"/>
    <lineage>
        <taxon>Eukaryota</taxon>
        <taxon>Fungi</taxon>
        <taxon>Dikarya</taxon>
        <taxon>Ascomycota</taxon>
        <taxon>Pezizomycotina</taxon>
        <taxon>Sordariomycetes</taxon>
        <taxon>Sordariomycetidae</taxon>
        <taxon>Sordariales</taxon>
        <taxon>Lasiosphaeriaceae</taxon>
        <taxon>Lasiosphaeria</taxon>
    </lineage>
</organism>
<evidence type="ECO:0000256" key="1">
    <source>
        <dbReference type="SAM" id="MobiDB-lite"/>
    </source>
</evidence>
<dbReference type="InterPro" id="IPR029063">
    <property type="entry name" value="SAM-dependent_MTases_sf"/>
</dbReference>
<accession>A0AAE0N3F1</accession>
<reference evidence="2" key="2">
    <citation type="submission" date="2023-06" db="EMBL/GenBank/DDBJ databases">
        <authorList>
            <consortium name="Lawrence Berkeley National Laboratory"/>
            <person name="Haridas S."/>
            <person name="Hensen N."/>
            <person name="Bonometti L."/>
            <person name="Westerberg I."/>
            <person name="Brannstrom I.O."/>
            <person name="Guillou S."/>
            <person name="Cros-Aarteil S."/>
            <person name="Calhoun S."/>
            <person name="Kuo A."/>
            <person name="Mondo S."/>
            <person name="Pangilinan J."/>
            <person name="Riley R."/>
            <person name="Labutti K."/>
            <person name="Andreopoulos B."/>
            <person name="Lipzen A."/>
            <person name="Chen C."/>
            <person name="Yanf M."/>
            <person name="Daum C."/>
            <person name="Ng V."/>
            <person name="Clum A."/>
            <person name="Steindorff A."/>
            <person name="Ohm R."/>
            <person name="Martin F."/>
            <person name="Silar P."/>
            <person name="Natvig D."/>
            <person name="Lalanne C."/>
            <person name="Gautier V."/>
            <person name="Ament-Velasquez S.L."/>
            <person name="Kruys A."/>
            <person name="Hutchinson M.I."/>
            <person name="Powell A.J."/>
            <person name="Barry K."/>
            <person name="Miller A.N."/>
            <person name="Grigoriev I.V."/>
            <person name="Debuchy R."/>
            <person name="Gladieux P."/>
            <person name="Thoren M.H."/>
            <person name="Johannesson H."/>
        </authorList>
    </citation>
    <scope>NUCLEOTIDE SEQUENCE</scope>
    <source>
        <strain evidence="2">CBS 958.72</strain>
    </source>
</reference>
<dbReference type="CDD" id="cd02440">
    <property type="entry name" value="AdoMet_MTases"/>
    <property type="match status" value="1"/>
</dbReference>
<feature type="region of interest" description="Disordered" evidence="1">
    <location>
        <begin position="75"/>
        <end position="133"/>
    </location>
</feature>
<keyword evidence="3" id="KW-1185">Reference proteome</keyword>
<evidence type="ECO:0008006" key="4">
    <source>
        <dbReference type="Google" id="ProtNLM"/>
    </source>
</evidence>
<feature type="region of interest" description="Disordered" evidence="1">
    <location>
        <begin position="156"/>
        <end position="178"/>
    </location>
</feature>
<gene>
    <name evidence="2" type="ORF">B0T24DRAFT_668811</name>
</gene>
<feature type="compositionally biased region" description="Low complexity" evidence="1">
    <location>
        <begin position="164"/>
        <end position="176"/>
    </location>
</feature>
<evidence type="ECO:0000313" key="2">
    <source>
        <dbReference type="EMBL" id="KAK3369312.1"/>
    </source>
</evidence>
<dbReference type="SUPFAM" id="SSF53335">
    <property type="entry name" value="S-adenosyl-L-methionine-dependent methyltransferases"/>
    <property type="match status" value="1"/>
</dbReference>
<sequence>MGGPRSEVGVLGGLFADMKTKSKYQMNTVTLHPGGLADLQFEAKLFGFDIALVALLGVKSFQIWILIRRLEPFEEEENKGGNDGKASVDSAGPLVVSEAGPKEPSSSPVSRPRRPWEGGGKASPTSWQLPIPTGGRGVLAKKPDLGAVTGPAPGLARFGSCEASSPDPSDPSNTTPLVDSNPLLQTYYHSLESRIGYRLLLGDTRHFGYWNHDTYWPFPATKSLRAMEDKMAEALALPRRAHVLDAGCGVGHHVTLRMAQVHDLRVSAIDVVDHHVTKARRNIACSRLPEGTITARKMDYHHLETLPLALCSHHGDETRKAARSWQSTVSPR</sequence>
<protein>
    <recommendedName>
        <fullName evidence="4">Methyltransferase domain-containing protein</fullName>
    </recommendedName>
</protein>
<evidence type="ECO:0000313" key="3">
    <source>
        <dbReference type="Proteomes" id="UP001287356"/>
    </source>
</evidence>
<dbReference type="EMBL" id="JAULSN010000006">
    <property type="protein sequence ID" value="KAK3369312.1"/>
    <property type="molecule type" value="Genomic_DNA"/>
</dbReference>
<dbReference type="AlphaFoldDB" id="A0AAE0N3F1"/>
<comment type="caution">
    <text evidence="2">The sequence shown here is derived from an EMBL/GenBank/DDBJ whole genome shotgun (WGS) entry which is preliminary data.</text>
</comment>